<dbReference type="Gene3D" id="1.20.272.10">
    <property type="match status" value="1"/>
</dbReference>
<dbReference type="AlphaFoldDB" id="A0A7J0BUL0"/>
<dbReference type="GO" id="GO:0003677">
    <property type="term" value="F:DNA binding"/>
    <property type="evidence" value="ECO:0007669"/>
    <property type="project" value="InterPro"/>
</dbReference>
<evidence type="ECO:0000256" key="5">
    <source>
        <dbReference type="ARBA" id="ARBA00022932"/>
    </source>
</evidence>
<accession>A0A7J0BUL0</accession>
<dbReference type="EC" id="2.7.7.7" evidence="1"/>
<reference evidence="8 9" key="1">
    <citation type="submission" date="2020-05" db="EMBL/GenBank/DDBJ databases">
        <title>Draft genome sequence of Desulfovibrio psychrotolerans JS1T.</title>
        <authorList>
            <person name="Ueno A."/>
            <person name="Tamazawa S."/>
            <person name="Tamamura S."/>
            <person name="Murakami T."/>
            <person name="Kiyama T."/>
            <person name="Inomata H."/>
            <person name="Amano Y."/>
            <person name="Miyakawa K."/>
            <person name="Tamaki H."/>
            <person name="Naganuma T."/>
            <person name="Kaneko K."/>
        </authorList>
    </citation>
    <scope>NUCLEOTIDE SEQUENCE [LARGE SCALE GENOMIC DNA]</scope>
    <source>
        <strain evidence="8 9">JS1</strain>
    </source>
</reference>
<dbReference type="InterPro" id="IPR008921">
    <property type="entry name" value="DNA_pol3_clamp-load_cplx_C"/>
</dbReference>
<proteinExistence type="inferred from homology"/>
<evidence type="ECO:0000256" key="7">
    <source>
        <dbReference type="ARBA" id="ARBA00049244"/>
    </source>
</evidence>
<keyword evidence="3" id="KW-0548">Nucleotidyltransferase</keyword>
<dbReference type="RefSeq" id="WP_174409984.1">
    <property type="nucleotide sequence ID" value="NZ_BLVP01000008.1"/>
</dbReference>
<evidence type="ECO:0000256" key="2">
    <source>
        <dbReference type="ARBA" id="ARBA00022679"/>
    </source>
</evidence>
<dbReference type="Proteomes" id="UP000503820">
    <property type="component" value="Unassembled WGS sequence"/>
</dbReference>
<name>A0A7J0BUL0_9BACT</name>
<dbReference type="PANTHER" id="PTHR34388">
    <property type="entry name" value="DNA POLYMERASE III SUBUNIT DELTA"/>
    <property type="match status" value="1"/>
</dbReference>
<sequence length="349" mass="38343">MPHTTRPGFSICVCPDAQLIKEQVESLLAAHPAAEGPWQRHAYWGDEGLPAVFWENLTLQGLFAAPKCLVVRNAQNLATDDWKKLSQTLGRFNPLAWAFLCMEVPFEKGGPKVAKAVSSLQCWTFADKQGWIWTSPGLTPQTMRGFASAWATRNGVTILPPVLQTLSHKLPPDATAATRELEKLALAAGDSRTITAEIAADLSHEPEMDVFAFINALQNAGSGQTGGNASLHKVWHKVMHSQAGGEEMVFPFLAMLLREARLLWQLLAGEQAFLPGNVKQAKERLARSLGRARLCRIWDLALEADKGIKTGERRPEQAMELLVAGLIALFSPPSDPRKPSQSRSSTHFR</sequence>
<dbReference type="SUPFAM" id="SSF48019">
    <property type="entry name" value="post-AAA+ oligomerization domain-like"/>
    <property type="match status" value="1"/>
</dbReference>
<evidence type="ECO:0000256" key="4">
    <source>
        <dbReference type="ARBA" id="ARBA00022705"/>
    </source>
</evidence>
<keyword evidence="5" id="KW-0239">DNA-directed DNA polymerase</keyword>
<dbReference type="GO" id="GO:0009360">
    <property type="term" value="C:DNA polymerase III complex"/>
    <property type="evidence" value="ECO:0007669"/>
    <property type="project" value="TreeGrafter"/>
</dbReference>
<evidence type="ECO:0000313" key="9">
    <source>
        <dbReference type="Proteomes" id="UP000503820"/>
    </source>
</evidence>
<comment type="similarity">
    <text evidence="6">Belongs to the DNA polymerase HolA subunit family.</text>
</comment>
<dbReference type="GO" id="GO:0006261">
    <property type="term" value="P:DNA-templated DNA replication"/>
    <property type="evidence" value="ECO:0007669"/>
    <property type="project" value="TreeGrafter"/>
</dbReference>
<dbReference type="InterPro" id="IPR005790">
    <property type="entry name" value="DNA_polIII_delta"/>
</dbReference>
<dbReference type="PANTHER" id="PTHR34388:SF1">
    <property type="entry name" value="DNA POLYMERASE III SUBUNIT DELTA"/>
    <property type="match status" value="1"/>
</dbReference>
<comment type="caution">
    <text evidence="8">The sequence shown here is derived from an EMBL/GenBank/DDBJ whole genome shotgun (WGS) entry which is preliminary data.</text>
</comment>
<protein>
    <recommendedName>
        <fullName evidence="1">DNA-directed DNA polymerase</fullName>
        <ecNumber evidence="1">2.7.7.7</ecNumber>
    </recommendedName>
</protein>
<evidence type="ECO:0000256" key="6">
    <source>
        <dbReference type="ARBA" id="ARBA00034754"/>
    </source>
</evidence>
<dbReference type="GO" id="GO:0003887">
    <property type="term" value="F:DNA-directed DNA polymerase activity"/>
    <property type="evidence" value="ECO:0007669"/>
    <property type="project" value="UniProtKB-KW"/>
</dbReference>
<dbReference type="EMBL" id="BLVP01000008">
    <property type="protein sequence ID" value="GFM37383.1"/>
    <property type="molecule type" value="Genomic_DNA"/>
</dbReference>
<keyword evidence="2" id="KW-0808">Transferase</keyword>
<keyword evidence="4" id="KW-0235">DNA replication</keyword>
<comment type="catalytic activity">
    <reaction evidence="7">
        <text>DNA(n) + a 2'-deoxyribonucleoside 5'-triphosphate = DNA(n+1) + diphosphate</text>
        <dbReference type="Rhea" id="RHEA:22508"/>
        <dbReference type="Rhea" id="RHEA-COMP:17339"/>
        <dbReference type="Rhea" id="RHEA-COMP:17340"/>
        <dbReference type="ChEBI" id="CHEBI:33019"/>
        <dbReference type="ChEBI" id="CHEBI:61560"/>
        <dbReference type="ChEBI" id="CHEBI:173112"/>
        <dbReference type="EC" id="2.7.7.7"/>
    </reaction>
</comment>
<keyword evidence="9" id="KW-1185">Reference proteome</keyword>
<evidence type="ECO:0000256" key="3">
    <source>
        <dbReference type="ARBA" id="ARBA00022695"/>
    </source>
</evidence>
<gene>
    <name evidence="8" type="ORF">DSM19430T_20670</name>
</gene>
<evidence type="ECO:0000256" key="1">
    <source>
        <dbReference type="ARBA" id="ARBA00012417"/>
    </source>
</evidence>
<evidence type="ECO:0000313" key="8">
    <source>
        <dbReference type="EMBL" id="GFM37383.1"/>
    </source>
</evidence>
<organism evidence="8 9">
    <name type="scientific">Desulfovibrio psychrotolerans</name>
    <dbReference type="NCBI Taxonomy" id="415242"/>
    <lineage>
        <taxon>Bacteria</taxon>
        <taxon>Pseudomonadati</taxon>
        <taxon>Thermodesulfobacteriota</taxon>
        <taxon>Desulfovibrionia</taxon>
        <taxon>Desulfovibrionales</taxon>
        <taxon>Desulfovibrionaceae</taxon>
        <taxon>Desulfovibrio</taxon>
    </lineage>
</organism>